<evidence type="ECO:0000313" key="1">
    <source>
        <dbReference type="EMBL" id="NVO23597.1"/>
    </source>
</evidence>
<gene>
    <name evidence="1" type="ORF">HJ536_09540</name>
</gene>
<dbReference type="EMBL" id="JABCJE010000003">
    <property type="protein sequence ID" value="NVO23597.1"/>
    <property type="molecule type" value="Genomic_DNA"/>
</dbReference>
<sequence length="502" mass="55202">MTRSALFLFAPKFREFGADIARDWAAREGGAIVHGLCTGSRDVPQVVSRCLGDLGGEMHFLPEREFQWAVTRPDAEVLQAFDRLYPAGTYGAAVTSDRRVGRGYVTNGGTRPDLLGDLMIADPVDGPRNYVLGLFAFVEEVFDRVQPDLVFCYAVAGAPAFAMSEVAARRGIPFVRLAPTRLGKRYLVDDNRCGFLAPVARRYASDAPISEAGQAAALDHFTRFRDRPEAPDYHKFSRAKRFGQAPYKEFLKNAKSAWKSALPGYLRKSPEKMERARRKLFEGVMALRRGRAMRRAFVDPATLAGDYVFFPLHVAPEASTMVLSPMYTDQLAVIEALTKAIPAHTRLVVKEHMNMLGRRPDGFYEKIESLPGVIMVDPRTPGLDLLQGAALTTVITGTAAWEAFLLSKPALLIGDAQHRCVGAGAAFQSDFADLPQAIRAAMKMQPASDAQILRYLGALFDESFDLSTEVLWGDYLKTDTALREGTVQAIGAALHHRLASLG</sequence>
<accession>A0A850Q1V9</accession>
<dbReference type="Proteomes" id="UP000592216">
    <property type="component" value="Unassembled WGS sequence"/>
</dbReference>
<dbReference type="RefSeq" id="WP_177157533.1">
    <property type="nucleotide sequence ID" value="NZ_JABCJE010000003.1"/>
</dbReference>
<evidence type="ECO:0000313" key="2">
    <source>
        <dbReference type="Proteomes" id="UP000592216"/>
    </source>
</evidence>
<reference evidence="1 2" key="1">
    <citation type="submission" date="2020-04" db="EMBL/GenBank/DDBJ databases">
        <title>Donghicola sp., a member of the Rhodobacteraceae family isolated from mangrove forest in Thailand.</title>
        <authorList>
            <person name="Charoenyingcharoen P."/>
            <person name="Yukphan P."/>
        </authorList>
    </citation>
    <scope>NUCLEOTIDE SEQUENCE [LARGE SCALE GENOMIC DNA]</scope>
    <source>
        <strain evidence="1 2">B5-SW-15</strain>
    </source>
</reference>
<proteinExistence type="predicted"/>
<name>A0A850Q1V9_9RHOB</name>
<comment type="caution">
    <text evidence="1">The sequence shown here is derived from an EMBL/GenBank/DDBJ whole genome shotgun (WGS) entry which is preliminary data.</text>
</comment>
<evidence type="ECO:0008006" key="3">
    <source>
        <dbReference type="Google" id="ProtNLM"/>
    </source>
</evidence>
<protein>
    <recommendedName>
        <fullName evidence="3">Capsule polysaccharide biosynthesis protein</fullName>
    </recommendedName>
</protein>
<dbReference type="AlphaFoldDB" id="A0A850Q1V9"/>
<dbReference type="SUPFAM" id="SSF53756">
    <property type="entry name" value="UDP-Glycosyltransferase/glycogen phosphorylase"/>
    <property type="match status" value="1"/>
</dbReference>
<organism evidence="1 2">
    <name type="scientific">Donghicola mangrovi</name>
    <dbReference type="NCBI Taxonomy" id="2729614"/>
    <lineage>
        <taxon>Bacteria</taxon>
        <taxon>Pseudomonadati</taxon>
        <taxon>Pseudomonadota</taxon>
        <taxon>Alphaproteobacteria</taxon>
        <taxon>Rhodobacterales</taxon>
        <taxon>Roseobacteraceae</taxon>
        <taxon>Donghicola</taxon>
    </lineage>
</organism>